<organism evidence="5 6">
    <name type="scientific">Ramazzottius varieornatus</name>
    <name type="common">Water bear</name>
    <name type="synonym">Tardigrade</name>
    <dbReference type="NCBI Taxonomy" id="947166"/>
    <lineage>
        <taxon>Eukaryota</taxon>
        <taxon>Metazoa</taxon>
        <taxon>Ecdysozoa</taxon>
        <taxon>Tardigrada</taxon>
        <taxon>Eutardigrada</taxon>
        <taxon>Parachela</taxon>
        <taxon>Hypsibioidea</taxon>
        <taxon>Ramazzottiidae</taxon>
        <taxon>Ramazzottius</taxon>
    </lineage>
</organism>
<dbReference type="Proteomes" id="UP000186922">
    <property type="component" value="Unassembled WGS sequence"/>
</dbReference>
<evidence type="ECO:0000313" key="5">
    <source>
        <dbReference type="EMBL" id="GAV05996.1"/>
    </source>
</evidence>
<dbReference type="OrthoDB" id="6159864at2759"/>
<keyword evidence="6" id="KW-1185">Reference proteome</keyword>
<dbReference type="GO" id="GO:0005576">
    <property type="term" value="C:extracellular region"/>
    <property type="evidence" value="ECO:0007669"/>
    <property type="project" value="UniProtKB-SubCell"/>
</dbReference>
<proteinExistence type="predicted"/>
<accession>A0A1D1VYG5</accession>
<evidence type="ECO:0000256" key="4">
    <source>
        <dbReference type="SAM" id="SignalP"/>
    </source>
</evidence>
<gene>
    <name evidence="5" type="primary">RvY_16040-1</name>
    <name evidence="5" type="synonym">RvY_16040.1</name>
    <name evidence="5" type="ORF">RvY_16040</name>
</gene>
<evidence type="ECO:0000256" key="1">
    <source>
        <dbReference type="ARBA" id="ARBA00004613"/>
    </source>
</evidence>
<keyword evidence="2" id="KW-0964">Secreted</keyword>
<sequence>MANSTVFSALRGILLATLLALVVLQVLLPTAEAQLSFSTGWGHGKRSSMPALSASDLSKLPLACTSSYANDVFHLRLQQLIQEEVARQVACNRS</sequence>
<comment type="subcellular location">
    <subcellularLocation>
        <location evidence="1">Secreted</location>
    </subcellularLocation>
</comment>
<evidence type="ECO:0008006" key="7">
    <source>
        <dbReference type="Google" id="ProtNLM"/>
    </source>
</evidence>
<feature type="chain" id="PRO_5008898995" description="Adipokinetic hormone 1" evidence="4">
    <location>
        <begin position="34"/>
        <end position="94"/>
    </location>
</feature>
<protein>
    <recommendedName>
        <fullName evidence="7">Adipokinetic hormone 1</fullName>
    </recommendedName>
</protein>
<dbReference type="InterPro" id="IPR010475">
    <property type="entry name" value="AKH/RPCH_hormone"/>
</dbReference>
<feature type="signal peptide" evidence="4">
    <location>
        <begin position="1"/>
        <end position="33"/>
    </location>
</feature>
<dbReference type="EMBL" id="BDGG01000013">
    <property type="protein sequence ID" value="GAV05996.1"/>
    <property type="molecule type" value="Genomic_DNA"/>
</dbReference>
<dbReference type="AlphaFoldDB" id="A0A1D1VYG5"/>
<comment type="caution">
    <text evidence="5">The sequence shown here is derived from an EMBL/GenBank/DDBJ whole genome shotgun (WGS) entry which is preliminary data.</text>
</comment>
<reference evidence="5 6" key="1">
    <citation type="journal article" date="2016" name="Nat. Commun.">
        <title>Extremotolerant tardigrade genome and improved radiotolerance of human cultured cells by tardigrade-unique protein.</title>
        <authorList>
            <person name="Hashimoto T."/>
            <person name="Horikawa D.D."/>
            <person name="Saito Y."/>
            <person name="Kuwahara H."/>
            <person name="Kozuka-Hata H."/>
            <person name="Shin-I T."/>
            <person name="Minakuchi Y."/>
            <person name="Ohishi K."/>
            <person name="Motoyama A."/>
            <person name="Aizu T."/>
            <person name="Enomoto A."/>
            <person name="Kondo K."/>
            <person name="Tanaka S."/>
            <person name="Hara Y."/>
            <person name="Koshikawa S."/>
            <person name="Sagara H."/>
            <person name="Miura T."/>
            <person name="Yokobori S."/>
            <person name="Miyagawa K."/>
            <person name="Suzuki Y."/>
            <person name="Kubo T."/>
            <person name="Oyama M."/>
            <person name="Kohara Y."/>
            <person name="Fujiyama A."/>
            <person name="Arakawa K."/>
            <person name="Katayama T."/>
            <person name="Toyoda A."/>
            <person name="Kunieda T."/>
        </authorList>
    </citation>
    <scope>NUCLEOTIDE SEQUENCE [LARGE SCALE GENOMIC DNA]</scope>
    <source>
        <strain evidence="5 6">YOKOZUNA-1</strain>
    </source>
</reference>
<keyword evidence="3 4" id="KW-0732">Signal</keyword>
<dbReference type="GO" id="GO:0005179">
    <property type="term" value="F:hormone activity"/>
    <property type="evidence" value="ECO:0007669"/>
    <property type="project" value="InterPro"/>
</dbReference>
<evidence type="ECO:0000313" key="6">
    <source>
        <dbReference type="Proteomes" id="UP000186922"/>
    </source>
</evidence>
<evidence type="ECO:0000256" key="3">
    <source>
        <dbReference type="ARBA" id="ARBA00022729"/>
    </source>
</evidence>
<name>A0A1D1VYG5_RAMVA</name>
<dbReference type="Pfam" id="PF06377">
    <property type="entry name" value="Adipokin_hormo"/>
    <property type="match status" value="1"/>
</dbReference>
<evidence type="ECO:0000256" key="2">
    <source>
        <dbReference type="ARBA" id="ARBA00022525"/>
    </source>
</evidence>